<dbReference type="GO" id="GO:0005829">
    <property type="term" value="C:cytosol"/>
    <property type="evidence" value="ECO:0007669"/>
    <property type="project" value="TreeGrafter"/>
</dbReference>
<comment type="function">
    <text evidence="1 16">Catalyzes the phosphorylation of D-glycero-D-manno-heptose 7-phosphate at the C-1 position to selectively form D-glycero-beta-D-manno-heptose-1,7-bisphosphate.</text>
</comment>
<dbReference type="PANTHER" id="PTHR46969:SF1">
    <property type="entry name" value="BIFUNCTIONAL PROTEIN HLDE"/>
    <property type="match status" value="1"/>
</dbReference>
<dbReference type="InterPro" id="IPR004821">
    <property type="entry name" value="Cyt_trans-like"/>
</dbReference>
<comment type="catalytic activity">
    <reaction evidence="12 16">
        <text>D-glycero-beta-D-manno-heptose 1-phosphate + ATP + H(+) = ADP-D-glycero-beta-D-manno-heptose + diphosphate</text>
        <dbReference type="Rhea" id="RHEA:27465"/>
        <dbReference type="ChEBI" id="CHEBI:15378"/>
        <dbReference type="ChEBI" id="CHEBI:30616"/>
        <dbReference type="ChEBI" id="CHEBI:33019"/>
        <dbReference type="ChEBI" id="CHEBI:59967"/>
        <dbReference type="ChEBI" id="CHEBI:61593"/>
        <dbReference type="EC" id="2.7.7.70"/>
    </reaction>
</comment>
<keyword evidence="10 16" id="KW-0511">Multifunctional enzyme</keyword>
<accession>A0A948WYX1</accession>
<dbReference type="InterPro" id="IPR029056">
    <property type="entry name" value="Ribokinase-like"/>
</dbReference>
<protein>
    <recommendedName>
        <fullName evidence="16">Bifunctional protein HldE</fullName>
    </recommendedName>
    <domain>
        <recommendedName>
            <fullName evidence="16">D-beta-D-heptose 7-phosphate kinase</fullName>
            <ecNumber evidence="16">2.7.1.167</ecNumber>
        </recommendedName>
        <alternativeName>
            <fullName evidence="16">D-beta-D-heptose 7-phosphotransferase</fullName>
        </alternativeName>
        <alternativeName>
            <fullName evidence="16">D-glycero-beta-D-manno-heptose-7-phosphate kinase</fullName>
        </alternativeName>
    </domain>
    <domain>
        <recommendedName>
            <fullName evidence="16">D-beta-D-heptose 1-phosphate adenylyltransferase</fullName>
            <ecNumber evidence="16">2.7.7.70</ecNumber>
        </recommendedName>
        <alternativeName>
            <fullName evidence="16">D-glycero-beta-D-manno-heptose 1-phosphate adenylyltransferase</fullName>
        </alternativeName>
    </domain>
</protein>
<comment type="function">
    <text evidence="2 16">Catalyzes the ADP transfer from ATP to D-glycero-beta-D-manno-heptose 1-phosphate, yielding ADP-D-glycero-beta-D-manno-heptose.</text>
</comment>
<dbReference type="GO" id="GO:0033786">
    <property type="term" value="F:heptose-1-phosphate adenylyltransferase activity"/>
    <property type="evidence" value="ECO:0007669"/>
    <property type="project" value="UniProtKB-UniRule"/>
</dbReference>
<dbReference type="NCBIfam" id="TIGR02198">
    <property type="entry name" value="rfaE_dom_I"/>
    <property type="match status" value="1"/>
</dbReference>
<feature type="domain" description="Cytidyltransferase-like" evidence="18">
    <location>
        <begin position="346"/>
        <end position="469"/>
    </location>
</feature>
<dbReference type="CDD" id="cd01172">
    <property type="entry name" value="RfaE_like"/>
    <property type="match status" value="1"/>
</dbReference>
<name>A0A948WYX1_9GAMM</name>
<evidence type="ECO:0000313" key="20">
    <source>
        <dbReference type="Proteomes" id="UP000733611"/>
    </source>
</evidence>
<dbReference type="AlphaFoldDB" id="A0A948WYX1"/>
<dbReference type="SUPFAM" id="SSF52374">
    <property type="entry name" value="Nucleotidylyl transferase"/>
    <property type="match status" value="1"/>
</dbReference>
<evidence type="ECO:0000256" key="11">
    <source>
        <dbReference type="ARBA" id="ARBA00023277"/>
    </source>
</evidence>
<evidence type="ECO:0000256" key="8">
    <source>
        <dbReference type="ARBA" id="ARBA00022777"/>
    </source>
</evidence>
<dbReference type="SUPFAM" id="SSF53613">
    <property type="entry name" value="Ribokinase-like"/>
    <property type="match status" value="1"/>
</dbReference>
<gene>
    <name evidence="16 19" type="primary">hldE</name>
    <name evidence="19" type="ORF">H9847_01185</name>
</gene>
<dbReference type="InterPro" id="IPR011611">
    <property type="entry name" value="PfkB_dom"/>
</dbReference>
<dbReference type="GO" id="GO:0016773">
    <property type="term" value="F:phosphotransferase activity, alcohol group as acceptor"/>
    <property type="evidence" value="ECO:0007669"/>
    <property type="project" value="InterPro"/>
</dbReference>
<comment type="pathway">
    <text evidence="16">Nucleotide-sugar biosynthesis; ADP-L-glycero-beta-D-manno-heptose biosynthesis; ADP-L-glycero-beta-D-manno-heptose from D-glycero-beta-D-manno-heptose 7-phosphate: step 3/4.</text>
</comment>
<keyword evidence="7 16" id="KW-0547">Nucleotide-binding</keyword>
<evidence type="ECO:0000259" key="17">
    <source>
        <dbReference type="Pfam" id="PF00294"/>
    </source>
</evidence>
<feature type="region of interest" description="Cytidylyltransferase" evidence="16">
    <location>
        <begin position="346"/>
        <end position="477"/>
    </location>
</feature>
<feature type="active site" evidence="16">
    <location>
        <position position="264"/>
    </location>
</feature>
<evidence type="ECO:0000256" key="15">
    <source>
        <dbReference type="ARBA" id="ARBA00061122"/>
    </source>
</evidence>
<reference evidence="19" key="1">
    <citation type="journal article" date="2021" name="PeerJ">
        <title>Extensive microbial diversity within the chicken gut microbiome revealed by metagenomics and culture.</title>
        <authorList>
            <person name="Gilroy R."/>
            <person name="Ravi A."/>
            <person name="Getino M."/>
            <person name="Pursley I."/>
            <person name="Horton D.L."/>
            <person name="Alikhan N.F."/>
            <person name="Baker D."/>
            <person name="Gharbi K."/>
            <person name="Hall N."/>
            <person name="Watson M."/>
            <person name="Adriaenssens E.M."/>
            <person name="Foster-Nyarko E."/>
            <person name="Jarju S."/>
            <person name="Secka A."/>
            <person name="Antonio M."/>
            <person name="Oren A."/>
            <person name="Chaudhuri R.R."/>
            <person name="La Ragione R."/>
            <person name="Hildebrand F."/>
            <person name="Pallen M.J."/>
        </authorList>
    </citation>
    <scope>NUCLEOTIDE SEQUENCE</scope>
    <source>
        <strain evidence="19">378</strain>
    </source>
</reference>
<keyword evidence="8 16" id="KW-0418">Kinase</keyword>
<keyword evidence="11 16" id="KW-0119">Carbohydrate metabolism</keyword>
<dbReference type="FunFam" id="3.40.1190.20:FF:000002">
    <property type="entry name" value="Bifunctional protein HldE"/>
    <property type="match status" value="1"/>
</dbReference>
<proteinExistence type="inferred from homology"/>
<reference evidence="19" key="2">
    <citation type="submission" date="2021-04" db="EMBL/GenBank/DDBJ databases">
        <authorList>
            <person name="Gilroy R."/>
        </authorList>
    </citation>
    <scope>NUCLEOTIDE SEQUENCE</scope>
    <source>
        <strain evidence="19">378</strain>
    </source>
</reference>
<dbReference type="InterPro" id="IPR014729">
    <property type="entry name" value="Rossmann-like_a/b/a_fold"/>
</dbReference>
<comment type="caution">
    <text evidence="19">The sequence shown here is derived from an EMBL/GenBank/DDBJ whole genome shotgun (WGS) entry which is preliminary data.</text>
</comment>
<dbReference type="Gene3D" id="3.40.1190.20">
    <property type="match status" value="1"/>
</dbReference>
<dbReference type="HAMAP" id="MF_01603">
    <property type="entry name" value="HldE"/>
    <property type="match status" value="1"/>
</dbReference>
<organism evidence="19 20">
    <name type="scientific">Candidatus Anaerobiospirillum pullicola</name>
    <dbReference type="NCBI Taxonomy" id="2838451"/>
    <lineage>
        <taxon>Bacteria</taxon>
        <taxon>Pseudomonadati</taxon>
        <taxon>Pseudomonadota</taxon>
        <taxon>Gammaproteobacteria</taxon>
        <taxon>Aeromonadales</taxon>
        <taxon>Succinivibrionaceae</taxon>
        <taxon>Anaerobiospirillum</taxon>
    </lineage>
</organism>
<evidence type="ECO:0000313" key="19">
    <source>
        <dbReference type="EMBL" id="MBU3843479.1"/>
    </source>
</evidence>
<evidence type="ECO:0000256" key="2">
    <source>
        <dbReference type="ARBA" id="ARBA00003753"/>
    </source>
</evidence>
<dbReference type="Gene3D" id="3.40.50.620">
    <property type="entry name" value="HUPs"/>
    <property type="match status" value="1"/>
</dbReference>
<evidence type="ECO:0000259" key="18">
    <source>
        <dbReference type="Pfam" id="PF01467"/>
    </source>
</evidence>
<evidence type="ECO:0000256" key="16">
    <source>
        <dbReference type="HAMAP-Rule" id="MF_01603"/>
    </source>
</evidence>
<dbReference type="InterPro" id="IPR011913">
    <property type="entry name" value="RfaE_dom_I"/>
</dbReference>
<dbReference type="InterPro" id="IPR011914">
    <property type="entry name" value="RfaE_dom_II"/>
</dbReference>
<dbReference type="InterPro" id="IPR002173">
    <property type="entry name" value="Carboh/pur_kinase_PfkB_CS"/>
</dbReference>
<evidence type="ECO:0000256" key="12">
    <source>
        <dbReference type="ARBA" id="ARBA00047428"/>
    </source>
</evidence>
<dbReference type="GO" id="GO:0033785">
    <property type="term" value="F:heptose 7-phosphate kinase activity"/>
    <property type="evidence" value="ECO:0007669"/>
    <property type="project" value="UniProtKB-UniRule"/>
</dbReference>
<comment type="similarity">
    <text evidence="15 16">In the C-terminal section; belongs to the cytidylyltransferase family.</text>
</comment>
<evidence type="ECO:0000256" key="13">
    <source>
        <dbReference type="ARBA" id="ARBA00052873"/>
    </source>
</evidence>
<evidence type="ECO:0000256" key="1">
    <source>
        <dbReference type="ARBA" id="ARBA00002319"/>
    </source>
</evidence>
<keyword evidence="6 16" id="KW-0548">Nucleotidyltransferase</keyword>
<dbReference type="NCBIfam" id="NF008454">
    <property type="entry name" value="PRK11316.1"/>
    <property type="match status" value="1"/>
</dbReference>
<dbReference type="EC" id="2.7.1.167" evidence="16"/>
<feature type="region of interest" description="Ribokinase" evidence="16">
    <location>
        <begin position="1"/>
        <end position="318"/>
    </location>
</feature>
<dbReference type="GO" id="GO:0005524">
    <property type="term" value="F:ATP binding"/>
    <property type="evidence" value="ECO:0007669"/>
    <property type="project" value="UniProtKB-UniRule"/>
</dbReference>
<dbReference type="Proteomes" id="UP000733611">
    <property type="component" value="Unassembled WGS sequence"/>
</dbReference>
<dbReference type="EMBL" id="JAHLFE010000017">
    <property type="protein sequence ID" value="MBU3843479.1"/>
    <property type="molecule type" value="Genomic_DNA"/>
</dbReference>
<evidence type="ECO:0000256" key="10">
    <source>
        <dbReference type="ARBA" id="ARBA00023268"/>
    </source>
</evidence>
<comment type="pathway">
    <text evidence="16">Nucleotide-sugar biosynthesis; ADP-L-glycero-beta-D-manno-heptose biosynthesis; ADP-L-glycero-beta-D-manno-heptose from D-glycero-beta-D-manno-heptose 7-phosphate: step 1/4.</text>
</comment>
<evidence type="ECO:0000256" key="14">
    <source>
        <dbReference type="ARBA" id="ARBA00060955"/>
    </source>
</evidence>
<comment type="pathway">
    <text evidence="3">Bacterial outer membrane biogenesis; LPS core biosynthesis.</text>
</comment>
<dbReference type="PANTHER" id="PTHR46969">
    <property type="entry name" value="BIFUNCTIONAL PROTEIN HLDE"/>
    <property type="match status" value="1"/>
</dbReference>
<comment type="subunit">
    <text evidence="4 16">Homodimer.</text>
</comment>
<dbReference type="EC" id="2.7.7.70" evidence="16"/>
<evidence type="ECO:0000256" key="3">
    <source>
        <dbReference type="ARBA" id="ARBA00004713"/>
    </source>
</evidence>
<evidence type="ECO:0000256" key="4">
    <source>
        <dbReference type="ARBA" id="ARBA00011738"/>
    </source>
</evidence>
<dbReference type="PROSITE" id="PS00583">
    <property type="entry name" value="PFKB_KINASES_1"/>
    <property type="match status" value="1"/>
</dbReference>
<sequence>MDVRSLPRFGGRVTVVGDVMLDRYWYGTSTRISPEAPVPVVNVDRFEERAGGAANVALNLSSLGIACDIVGLVGKDEAGELLANLLREKKIEPRFIETPLQPTITKLRVLSRHQQLLRIDFEKGYTDIDQGHLMLTLRQALRDSQVLVCSDYGKGALSSVQSMIKEARLHRIPVLVDPKGTDFQRYMGATLLTPNMSEFEAVVGKVKDNDDLEQKALRLIRDCELEALLVTRSEDGMSLVVPGKPTLHIPTYAREVYDVTGAGDTVIATLAACLASGSPLPEACAIANRAAGIVVGKLGTSTVSPEELEEEIFARHGMLKHSGVLTEDELMAEVQRLKQKGKRIVMTNGCFDILHKGHVEYLQQARALGDVLIVAVNSDKSVQKLKGPTRPIVPLENRMTVLAALSCVDMVVPFNEETPQRLIAKVLPDILVKGGDYKVEQIAGHQEVLSNGGKVKILNFVDNCSTTGIVEKIKQTS</sequence>
<feature type="domain" description="Carbohydrate kinase PfkB" evidence="17">
    <location>
        <begin position="13"/>
        <end position="305"/>
    </location>
</feature>
<dbReference type="Pfam" id="PF01467">
    <property type="entry name" value="CTP_transf_like"/>
    <property type="match status" value="1"/>
</dbReference>
<keyword evidence="5 16" id="KW-0808">Transferase</keyword>
<feature type="binding site" evidence="16">
    <location>
        <begin position="195"/>
        <end position="198"/>
    </location>
    <ligand>
        <name>ATP</name>
        <dbReference type="ChEBI" id="CHEBI:30616"/>
    </ligand>
</feature>
<comment type="similarity">
    <text evidence="14 16">In the N-terminal section; belongs to the carbohydrate kinase PfkB family.</text>
</comment>
<evidence type="ECO:0000256" key="6">
    <source>
        <dbReference type="ARBA" id="ARBA00022695"/>
    </source>
</evidence>
<evidence type="ECO:0000256" key="7">
    <source>
        <dbReference type="ARBA" id="ARBA00022741"/>
    </source>
</evidence>
<dbReference type="FunFam" id="3.40.50.620:FF:000028">
    <property type="entry name" value="Bifunctional protein HldE"/>
    <property type="match status" value="1"/>
</dbReference>
<evidence type="ECO:0000256" key="9">
    <source>
        <dbReference type="ARBA" id="ARBA00022840"/>
    </source>
</evidence>
<comment type="catalytic activity">
    <reaction evidence="13 16">
        <text>D-glycero-beta-D-manno-heptose 7-phosphate + ATP = D-glycero-beta-D-manno-heptose 1,7-bisphosphate + ADP + H(+)</text>
        <dbReference type="Rhea" id="RHEA:27473"/>
        <dbReference type="ChEBI" id="CHEBI:15378"/>
        <dbReference type="ChEBI" id="CHEBI:30616"/>
        <dbReference type="ChEBI" id="CHEBI:60204"/>
        <dbReference type="ChEBI" id="CHEBI:60208"/>
        <dbReference type="ChEBI" id="CHEBI:456216"/>
        <dbReference type="EC" id="2.7.1.167"/>
    </reaction>
</comment>
<dbReference type="Pfam" id="PF00294">
    <property type="entry name" value="PfkB"/>
    <property type="match status" value="1"/>
</dbReference>
<dbReference type="InterPro" id="IPR023030">
    <property type="entry name" value="Bifunc_HldE"/>
</dbReference>
<evidence type="ECO:0000256" key="5">
    <source>
        <dbReference type="ARBA" id="ARBA00022679"/>
    </source>
</evidence>
<keyword evidence="9 16" id="KW-0067">ATP-binding</keyword>
<dbReference type="NCBIfam" id="TIGR02199">
    <property type="entry name" value="rfaE_dom_II"/>
    <property type="match status" value="1"/>
</dbReference>
<dbReference type="NCBIfam" id="TIGR00125">
    <property type="entry name" value="cyt_tran_rel"/>
    <property type="match status" value="1"/>
</dbReference>